<evidence type="ECO:0000313" key="1">
    <source>
        <dbReference type="EMBL" id="EFU43818.1"/>
    </source>
</evidence>
<sequence length="70" mass="8335">MRKKIFTRGFSPPSRIVSFYSVQKLYKLRASEIVTAKKEPSLYDGPKRFTFILKRLGIFTNLLHNWRMII</sequence>
<keyword evidence="2" id="KW-1185">Reference proteome</keyword>
<evidence type="ECO:0000313" key="2">
    <source>
        <dbReference type="Proteomes" id="UP000003094"/>
    </source>
</evidence>
<dbReference type="EMBL" id="ADHJ01000001">
    <property type="protein sequence ID" value="EFU43818.1"/>
    <property type="molecule type" value="Genomic_DNA"/>
</dbReference>
<gene>
    <name evidence="1" type="ORF">PVOR_01355</name>
</gene>
<dbReference type="KEGG" id="pvo:PVOR_01355"/>
<comment type="caution">
    <text evidence="1">The sequence shown here is derived from an EMBL/GenBank/DDBJ whole genome shotgun (WGS) entry which is preliminary data.</text>
</comment>
<proteinExistence type="predicted"/>
<name>A0A2R9T2E5_9BACL</name>
<organism evidence="1 2">
    <name type="scientific">Paenibacillus vortex V453</name>
    <dbReference type="NCBI Taxonomy" id="715225"/>
    <lineage>
        <taxon>Bacteria</taxon>
        <taxon>Bacillati</taxon>
        <taxon>Bacillota</taxon>
        <taxon>Bacilli</taxon>
        <taxon>Bacillales</taxon>
        <taxon>Paenibacillaceae</taxon>
        <taxon>Paenibacillus</taxon>
    </lineage>
</organism>
<dbReference type="Proteomes" id="UP000003094">
    <property type="component" value="Unassembled WGS sequence"/>
</dbReference>
<protein>
    <submittedName>
        <fullName evidence="1">Uncharacterized protein</fullName>
    </submittedName>
</protein>
<dbReference type="AlphaFoldDB" id="A0A2R9T2E5"/>
<accession>A0A2R9T2E5</accession>
<reference evidence="1 2" key="1">
    <citation type="journal article" date="2010" name="BMC Genomics">
        <title>Genome sequence of the pattern forming Paenibacillus vortex bacterium reveals potential for thriving in complex environments.</title>
        <authorList>
            <person name="Sirota-Madi A."/>
            <person name="Olender T."/>
            <person name="Helman Y."/>
            <person name="Ingham C."/>
            <person name="Brainis I."/>
            <person name="Roth D."/>
            <person name="Hagi E."/>
            <person name="Brodsky L."/>
            <person name="Leshkowitz D."/>
            <person name="Galatenko V."/>
            <person name="Nikolaev V."/>
            <person name="Mugasimangalam R.C."/>
            <person name="Bransburg-Zabary S."/>
            <person name="Gutnick D.L."/>
            <person name="Lancet D."/>
            <person name="Ben-Jacob E."/>
        </authorList>
    </citation>
    <scope>NUCLEOTIDE SEQUENCE [LARGE SCALE GENOMIC DNA]</scope>
    <source>
        <strain evidence="1 2">V453</strain>
    </source>
</reference>